<evidence type="ECO:0008006" key="3">
    <source>
        <dbReference type="Google" id="ProtNLM"/>
    </source>
</evidence>
<protein>
    <recommendedName>
        <fullName evidence="3">Ubiquitin-like domain-containing protein</fullName>
    </recommendedName>
</protein>
<dbReference type="Proteomes" id="UP001470230">
    <property type="component" value="Unassembled WGS sequence"/>
</dbReference>
<name>A0ABR2KN59_9EUKA</name>
<keyword evidence="2" id="KW-1185">Reference proteome</keyword>
<dbReference type="EMBL" id="JAPFFF010000004">
    <property type="protein sequence ID" value="KAK8892599.1"/>
    <property type="molecule type" value="Genomic_DNA"/>
</dbReference>
<evidence type="ECO:0000313" key="2">
    <source>
        <dbReference type="Proteomes" id="UP001470230"/>
    </source>
</evidence>
<comment type="caution">
    <text evidence="1">The sequence shown here is derived from an EMBL/GenBank/DDBJ whole genome shotgun (WGS) entry which is preliminary data.</text>
</comment>
<evidence type="ECO:0000313" key="1">
    <source>
        <dbReference type="EMBL" id="KAK8892599.1"/>
    </source>
</evidence>
<accession>A0ABR2KN59</accession>
<proteinExistence type="predicted"/>
<organism evidence="1 2">
    <name type="scientific">Tritrichomonas musculus</name>
    <dbReference type="NCBI Taxonomy" id="1915356"/>
    <lineage>
        <taxon>Eukaryota</taxon>
        <taxon>Metamonada</taxon>
        <taxon>Parabasalia</taxon>
        <taxon>Tritrichomonadida</taxon>
        <taxon>Tritrichomonadidae</taxon>
        <taxon>Tritrichomonas</taxon>
    </lineage>
</organism>
<sequence>MFTLKTFYYQIPEIHISNPIFIDIDVHRTISDLERKIESDLQIPKNKLKINDLPPEKRLEKVSEFSMFNLSFKDIGSDFTFSFKDTSINLNNCDKMNFYEIINAFRKKGLYFSKECMMDYVYFTVFGQKIPKIEFPLLAVPKDRKYIDIKVDCETITLNYGYKKFIFCEKEPTFTAYDYIRSVYDGCSSVTIVDDKNVKVHDVVKLEKFINYNVRVDYKMIFKSLRDDFSFTKNLDFLTKVSQCKEAIAKQLSIHTRNVSPYSVKLYNSNKEKIFSEKSLKSIQNFKEPFYYDIDDHRTDSLETRSFLSSNITEKSFIKTQNSPSRNNSIINVTTSPSKYISTTPNNSKNYSFNNNSIFSDKKKKIDSNNDIKELSSSSEFDCHFSSLTTNSNKQKDAMNKVSLIPKENDENIDHFENSYSSENGQLEMIEEEEEEEIIDSNISSIRFRDGNQINPSLNLFNEEEAE</sequence>
<gene>
    <name evidence="1" type="ORF">M9Y10_029838</name>
</gene>
<reference evidence="1 2" key="1">
    <citation type="submission" date="2024-04" db="EMBL/GenBank/DDBJ databases">
        <title>Tritrichomonas musculus Genome.</title>
        <authorList>
            <person name="Alves-Ferreira E."/>
            <person name="Grigg M."/>
            <person name="Lorenzi H."/>
            <person name="Galac M."/>
        </authorList>
    </citation>
    <scope>NUCLEOTIDE SEQUENCE [LARGE SCALE GENOMIC DNA]</scope>
    <source>
        <strain evidence="1 2">EAF2021</strain>
    </source>
</reference>